<keyword evidence="10 11" id="KW-0694">RNA-binding</keyword>
<dbReference type="HAMAP" id="MF_01263">
    <property type="entry name" value="CCA_bact_type3"/>
    <property type="match status" value="1"/>
</dbReference>
<feature type="domain" description="tRNA nucleotidyltransferase/poly(A) polymerase RNA and SrmB- binding" evidence="13">
    <location>
        <begin position="170"/>
        <end position="227"/>
    </location>
</feature>
<feature type="binding site" evidence="11">
    <location>
        <position position="28"/>
    </location>
    <ligand>
        <name>ATP</name>
        <dbReference type="ChEBI" id="CHEBI:30616"/>
    </ligand>
</feature>
<evidence type="ECO:0000256" key="6">
    <source>
        <dbReference type="ARBA" id="ARBA00022741"/>
    </source>
</evidence>
<feature type="binding site" evidence="11">
    <location>
        <position position="164"/>
    </location>
    <ligand>
        <name>CTP</name>
        <dbReference type="ChEBI" id="CHEBI:37563"/>
    </ligand>
</feature>
<keyword evidence="16" id="KW-1185">Reference proteome</keyword>
<keyword evidence="3 11" id="KW-0819">tRNA processing</keyword>
<comment type="similarity">
    <text evidence="11">Belongs to the tRNA nucleotidyltransferase/poly(A) polymerase family. Bacterial CCA-adding enzyme type 3 subfamily.</text>
</comment>
<keyword evidence="4 11" id="KW-0548">Nucleotidyltransferase</keyword>
<keyword evidence="15" id="KW-0378">Hydrolase</keyword>
<feature type="binding site" evidence="11">
    <location>
        <position position="28"/>
    </location>
    <ligand>
        <name>CTP</name>
        <dbReference type="ChEBI" id="CHEBI:37563"/>
    </ligand>
</feature>
<evidence type="ECO:0000256" key="10">
    <source>
        <dbReference type="ARBA" id="ARBA00022884"/>
    </source>
</evidence>
<comment type="catalytic activity">
    <reaction evidence="11">
        <text>a tRNA with a 3' CCA end + 2 CTP + ATP = a tRNA with a 3' CCACCA end + 3 diphosphate</text>
        <dbReference type="Rhea" id="RHEA:76235"/>
        <dbReference type="Rhea" id="RHEA-COMP:10468"/>
        <dbReference type="Rhea" id="RHEA-COMP:18655"/>
        <dbReference type="ChEBI" id="CHEBI:30616"/>
        <dbReference type="ChEBI" id="CHEBI:33019"/>
        <dbReference type="ChEBI" id="CHEBI:37563"/>
        <dbReference type="ChEBI" id="CHEBI:83071"/>
        <dbReference type="ChEBI" id="CHEBI:195187"/>
    </reaction>
</comment>
<feature type="binding site" evidence="11">
    <location>
        <position position="31"/>
    </location>
    <ligand>
        <name>CTP</name>
        <dbReference type="ChEBI" id="CHEBI:37563"/>
    </ligand>
</feature>
<evidence type="ECO:0000256" key="7">
    <source>
        <dbReference type="ARBA" id="ARBA00022800"/>
    </source>
</evidence>
<dbReference type="NCBIfam" id="NF009814">
    <property type="entry name" value="PRK13299.1"/>
    <property type="match status" value="1"/>
</dbReference>
<feature type="binding site" evidence="11">
    <location>
        <position position="43"/>
    </location>
    <ligand>
        <name>Mg(2+)</name>
        <dbReference type="ChEBI" id="CHEBI:18420"/>
    </ligand>
</feature>
<dbReference type="Gene3D" id="1.10.110.30">
    <property type="match status" value="1"/>
</dbReference>
<dbReference type="Gene3D" id="1.10.246.80">
    <property type="match status" value="1"/>
</dbReference>
<dbReference type="InterPro" id="IPR032828">
    <property type="entry name" value="PolyA_RNA-bd"/>
</dbReference>
<feature type="binding site" evidence="11">
    <location>
        <position position="31"/>
    </location>
    <ligand>
        <name>ATP</name>
        <dbReference type="ChEBI" id="CHEBI:30616"/>
    </ligand>
</feature>
<dbReference type="PANTHER" id="PTHR46173:SF1">
    <property type="entry name" value="CCA TRNA NUCLEOTIDYLTRANSFERASE 1, MITOCHONDRIAL"/>
    <property type="match status" value="1"/>
</dbReference>
<feature type="domain" description="Poly A polymerase head" evidence="12">
    <location>
        <begin position="23"/>
        <end position="142"/>
    </location>
</feature>
<reference evidence="15 16" key="1">
    <citation type="submission" date="2021-01" db="EMBL/GenBank/DDBJ databases">
        <title>Genomic Encyclopedia of Type Strains, Phase IV (KMG-IV): sequencing the most valuable type-strain genomes for metagenomic binning, comparative biology and taxonomic classification.</title>
        <authorList>
            <person name="Goeker M."/>
        </authorList>
    </citation>
    <scope>NUCLEOTIDE SEQUENCE [LARGE SCALE GENOMIC DNA]</scope>
    <source>
        <strain evidence="15 16">DSM 24834</strain>
    </source>
</reference>
<feature type="binding site" evidence="11">
    <location>
        <position position="164"/>
    </location>
    <ligand>
        <name>ATP</name>
        <dbReference type="ChEBI" id="CHEBI:30616"/>
    </ligand>
</feature>
<evidence type="ECO:0000256" key="2">
    <source>
        <dbReference type="ARBA" id="ARBA00022679"/>
    </source>
</evidence>
<dbReference type="InterPro" id="IPR032810">
    <property type="entry name" value="CCA-adding_enz_C"/>
</dbReference>
<dbReference type="RefSeq" id="WP_239587371.1">
    <property type="nucleotide sequence ID" value="NZ_JAFBDZ010000001.1"/>
</dbReference>
<feature type="binding site" evidence="11">
    <location>
        <position position="112"/>
    </location>
    <ligand>
        <name>CTP</name>
        <dbReference type="ChEBI" id="CHEBI:37563"/>
    </ligand>
</feature>
<dbReference type="SUPFAM" id="SSF81891">
    <property type="entry name" value="Poly A polymerase C-terminal region-like"/>
    <property type="match status" value="1"/>
</dbReference>
<dbReference type="InterPro" id="IPR002646">
    <property type="entry name" value="PolA_pol_head_dom"/>
</dbReference>
<keyword evidence="7 11" id="KW-0692">RNA repair</keyword>
<evidence type="ECO:0000256" key="11">
    <source>
        <dbReference type="HAMAP-Rule" id="MF_01263"/>
    </source>
</evidence>
<comment type="catalytic activity">
    <reaction evidence="11">
        <text>a tRNA precursor + 2 CTP + ATP = a tRNA with a 3' CCA end + 3 diphosphate</text>
        <dbReference type="Rhea" id="RHEA:14433"/>
        <dbReference type="Rhea" id="RHEA-COMP:10465"/>
        <dbReference type="Rhea" id="RHEA-COMP:10468"/>
        <dbReference type="ChEBI" id="CHEBI:30616"/>
        <dbReference type="ChEBI" id="CHEBI:33019"/>
        <dbReference type="ChEBI" id="CHEBI:37563"/>
        <dbReference type="ChEBI" id="CHEBI:74896"/>
        <dbReference type="ChEBI" id="CHEBI:83071"/>
        <dbReference type="EC" id="2.7.7.72"/>
    </reaction>
</comment>
<dbReference type="SUPFAM" id="SSF81301">
    <property type="entry name" value="Nucleotidyltransferase"/>
    <property type="match status" value="1"/>
</dbReference>
<evidence type="ECO:0000256" key="3">
    <source>
        <dbReference type="ARBA" id="ARBA00022694"/>
    </source>
</evidence>
<keyword evidence="8 11" id="KW-0067">ATP-binding</keyword>
<dbReference type="Pfam" id="PF12627">
    <property type="entry name" value="PolyA_pol_RNAbd"/>
    <property type="match status" value="1"/>
</dbReference>
<dbReference type="Pfam" id="PF13735">
    <property type="entry name" value="tRNA_NucTran2_2"/>
    <property type="match status" value="1"/>
</dbReference>
<proteinExistence type="inferred from homology"/>
<feature type="binding site" evidence="11">
    <location>
        <position position="161"/>
    </location>
    <ligand>
        <name>ATP</name>
        <dbReference type="ChEBI" id="CHEBI:30616"/>
    </ligand>
</feature>
<feature type="binding site" evidence="11">
    <location>
        <position position="158"/>
    </location>
    <ligand>
        <name>CTP</name>
        <dbReference type="ChEBI" id="CHEBI:37563"/>
    </ligand>
</feature>
<feature type="binding site" evidence="11">
    <location>
        <position position="161"/>
    </location>
    <ligand>
        <name>CTP</name>
        <dbReference type="ChEBI" id="CHEBI:37563"/>
    </ligand>
</feature>
<keyword evidence="2 11" id="KW-0808">Transferase</keyword>
<dbReference type="Gene3D" id="1.20.58.560">
    <property type="match status" value="1"/>
</dbReference>
<keyword evidence="5 11" id="KW-0479">Metal-binding</keyword>
<dbReference type="EMBL" id="JAFBDZ010000001">
    <property type="protein sequence ID" value="MBM7584325.1"/>
    <property type="molecule type" value="Genomic_DNA"/>
</dbReference>
<evidence type="ECO:0000259" key="14">
    <source>
        <dbReference type="Pfam" id="PF13735"/>
    </source>
</evidence>
<sequence>MLPKQFQKALPILIEIERAHFEAYFVGGSVRDYLLGRPINDVDIATSALPQEIKSIFPNTVDIGIEHGTVLVNYNGEGYEITTFRTETEYKDFRRPEGVTFIRSLNKDLERRDFTMNAIAMNKEGSLIDPYHGKRDIANKIITTVGSPHKRFNEDALRMMRAIRFISQLGFDVSKETIHSLTENAHLLEHISVERITAEFEKLIEGDFKHAAFNLLNSSGMYQYLPGYSISKEALTKSAAYSISTLSNQQIWGLILFHINREAQHEFLKAWKLPSKKINYLIKVHNTLQNRVNIHWDYYELYKAGIQMACDVEILFLTLNGKDISQIDCEIQTLKNKFEQLPVKSLKEIDITGHDLIRWKSQKGGTWVKELLQEIEEAVVNQNVENNKNSIREWLISCNHL</sequence>
<name>A0ABS2N963_9BACI</name>
<evidence type="ECO:0000256" key="8">
    <source>
        <dbReference type="ARBA" id="ARBA00022840"/>
    </source>
</evidence>
<evidence type="ECO:0000313" key="15">
    <source>
        <dbReference type="EMBL" id="MBM7584325.1"/>
    </source>
</evidence>
<dbReference type="GO" id="GO:0004810">
    <property type="term" value="F:CCA tRNA nucleotidyltransferase activity"/>
    <property type="evidence" value="ECO:0007669"/>
    <property type="project" value="UniProtKB-EC"/>
</dbReference>
<feature type="binding site" evidence="11">
    <location>
        <position position="41"/>
    </location>
    <ligand>
        <name>Mg(2+)</name>
        <dbReference type="ChEBI" id="CHEBI:18420"/>
    </ligand>
</feature>
<accession>A0ABS2N963</accession>
<dbReference type="EC" id="2.7.7.72" evidence="11"/>
<dbReference type="Gene3D" id="3.30.460.10">
    <property type="entry name" value="Beta Polymerase, domain 2"/>
    <property type="match status" value="1"/>
</dbReference>
<evidence type="ECO:0000313" key="16">
    <source>
        <dbReference type="Proteomes" id="UP001646157"/>
    </source>
</evidence>
<feature type="binding site" evidence="11">
    <location>
        <position position="155"/>
    </location>
    <ligand>
        <name>CTP</name>
        <dbReference type="ChEBI" id="CHEBI:37563"/>
    </ligand>
</feature>
<evidence type="ECO:0000256" key="1">
    <source>
        <dbReference type="ARBA" id="ARBA00001946"/>
    </source>
</evidence>
<feature type="binding site" evidence="11">
    <location>
        <position position="112"/>
    </location>
    <ligand>
        <name>ATP</name>
        <dbReference type="ChEBI" id="CHEBI:30616"/>
    </ligand>
</feature>
<keyword evidence="6 11" id="KW-0547">Nucleotide-binding</keyword>
<evidence type="ECO:0000256" key="4">
    <source>
        <dbReference type="ARBA" id="ARBA00022695"/>
    </source>
</evidence>
<dbReference type="InterPro" id="IPR050264">
    <property type="entry name" value="Bact_CCA-adding_enz_type3_sf"/>
</dbReference>
<evidence type="ECO:0000259" key="12">
    <source>
        <dbReference type="Pfam" id="PF01743"/>
    </source>
</evidence>
<keyword evidence="9 11" id="KW-0460">Magnesium</keyword>
<comment type="function">
    <text evidence="11">Catalyzes the addition and repair of the essential 3'-terminal CCA sequence in tRNAs without using a nucleic acid template. Adds these three nucleotides in the order of C, C, and A to the tRNA nucleotide-73, using CTP and ATP as substrates and producing inorganic pyrophosphate. tRNA 3'-terminal CCA addition is required both for tRNA processing and repair. Also involved in tRNA surveillance by mediating tandem CCA addition to generate a CCACCA at the 3' terminus of unstable tRNAs. While stable tRNAs receive only 3'-terminal CCA, unstable tRNAs are marked with CCACCA and rapidly degraded.</text>
</comment>
<evidence type="ECO:0000256" key="9">
    <source>
        <dbReference type="ARBA" id="ARBA00022842"/>
    </source>
</evidence>
<comment type="subunit">
    <text evidence="11">Homodimer.</text>
</comment>
<dbReference type="PANTHER" id="PTHR46173">
    <property type="entry name" value="CCA TRNA NUCLEOTIDYLTRANSFERASE 1, MITOCHONDRIAL"/>
    <property type="match status" value="1"/>
</dbReference>
<protein>
    <recommendedName>
        <fullName evidence="11">CCA-adding enzyme</fullName>
        <ecNumber evidence="11">2.7.7.72</ecNumber>
    </recommendedName>
    <alternativeName>
        <fullName evidence="11">CCA tRNA nucleotidyltransferase</fullName>
    </alternativeName>
    <alternativeName>
        <fullName evidence="11">tRNA CCA-pyrophosphorylase</fullName>
    </alternativeName>
    <alternativeName>
        <fullName evidence="11">tRNA adenylyl-/cytidylyl- transferase</fullName>
    </alternativeName>
    <alternativeName>
        <fullName evidence="11">tRNA nucleotidyltransferase</fullName>
    </alternativeName>
    <alternativeName>
        <fullName evidence="11">tRNA-NT</fullName>
    </alternativeName>
</protein>
<evidence type="ECO:0000259" key="13">
    <source>
        <dbReference type="Pfam" id="PF12627"/>
    </source>
</evidence>
<dbReference type="InterPro" id="IPR023068">
    <property type="entry name" value="CCA-adding_enz_firmicutes"/>
</dbReference>
<dbReference type="CDD" id="cd05398">
    <property type="entry name" value="NT_ClassII-CCAase"/>
    <property type="match status" value="1"/>
</dbReference>
<comment type="miscellaneous">
    <text evidence="11">A single active site specifically recognizes both ATP and CTP and is responsible for their addition.</text>
</comment>
<comment type="cofactor">
    <cofactor evidence="1 11">
        <name>Mg(2+)</name>
        <dbReference type="ChEBI" id="CHEBI:18420"/>
    </cofactor>
</comment>
<evidence type="ECO:0000256" key="5">
    <source>
        <dbReference type="ARBA" id="ARBA00022723"/>
    </source>
</evidence>
<gene>
    <name evidence="11" type="primary">cca</name>
    <name evidence="15" type="ORF">JOC86_000862</name>
</gene>
<organism evidence="15 16">
    <name type="scientific">Rossellomorea pakistanensis</name>
    <dbReference type="NCBI Taxonomy" id="992288"/>
    <lineage>
        <taxon>Bacteria</taxon>
        <taxon>Bacillati</taxon>
        <taxon>Bacillota</taxon>
        <taxon>Bacilli</taxon>
        <taxon>Bacillales</taxon>
        <taxon>Bacillaceae</taxon>
        <taxon>Rossellomorea</taxon>
    </lineage>
</organism>
<feature type="domain" description="CCA-adding enzyme C-terminal" evidence="14">
    <location>
        <begin position="247"/>
        <end position="395"/>
    </location>
</feature>
<dbReference type="InterPro" id="IPR043519">
    <property type="entry name" value="NT_sf"/>
</dbReference>
<feature type="binding site" evidence="11">
    <location>
        <position position="158"/>
    </location>
    <ligand>
        <name>ATP</name>
        <dbReference type="ChEBI" id="CHEBI:30616"/>
    </ligand>
</feature>
<dbReference type="Pfam" id="PF01743">
    <property type="entry name" value="PolyA_pol"/>
    <property type="match status" value="1"/>
</dbReference>
<dbReference type="Proteomes" id="UP001646157">
    <property type="component" value="Unassembled WGS sequence"/>
</dbReference>
<dbReference type="GO" id="GO:0016787">
    <property type="term" value="F:hydrolase activity"/>
    <property type="evidence" value="ECO:0007669"/>
    <property type="project" value="UniProtKB-KW"/>
</dbReference>
<comment type="caution">
    <text evidence="15">The sequence shown here is derived from an EMBL/GenBank/DDBJ whole genome shotgun (WGS) entry which is preliminary data.</text>
</comment>
<feature type="binding site" evidence="11">
    <location>
        <position position="155"/>
    </location>
    <ligand>
        <name>ATP</name>
        <dbReference type="ChEBI" id="CHEBI:30616"/>
    </ligand>
</feature>